<sequence length="703" mass="81256">MDVKGIKTGYLLGISLLLSSIFYFFASNWQGFDRITKVCLSIALILLFYGLHILLVNVVKHQRFLSDWMLIATSIVFGLSVALIGQIYNSHADSYLLFLVWLIPVLLFSLITRYEPFYILGFILLHLMIYFYLTPSTYFANWNEHQYFWMLFGVILLNAVIFYASEPILHSKTMKYGAFAVFHYVFIFLTVIAELPLYKLISNGLYVIVLAIGFYYWSKMKANRVLLTLHGVSATIYLVIKGFNWIADYFGEWILFFFLLLAAALVFLSVIAVKYISANPMNKLIKSLITILVTFIATLFATSAISGLFFLMFPESSIDFLFFFAVIALILPGLLTNWPVQITYTLLATGFLLAVSTGLFHDLFFYRLLLLALVCFAIYVMKQKGMRVFLYLLLNLVFGSIMFEWFLVHGVTVSLLVLNGVYYYLQKKDKATHYTALILAYLSFITLTIIDVSNWLSIVYNISFFLITTICLFALNRDTRRWEWLTSFIFWFLFIGYKYYEYLWKLIHKSLLFLFLGLVILAVTIYFEKRMAKTEDKLPRFKQKWALILAVVLLQVGFVTYQSITNETLLKEGTLIKVKLVPVDPRSLLQGDYVTLRYDISTIPDLDDPSTWNEKVKIVLRENEDNLYDYAGYVYENGEWNRPYEKQPGDVIINGKMNGPGEVIYGTESYFVPEGEGMKLQNEAEFAYLRVGKKGDALLQSVE</sequence>
<reference evidence="3 4" key="1">
    <citation type="submission" date="2018-04" db="EMBL/GenBank/DDBJ databases">
        <title>Camelliibacillus theae gen. nov., sp. nov., isolated from Pu'er tea.</title>
        <authorList>
            <person name="Niu L."/>
        </authorList>
    </citation>
    <scope>NUCLEOTIDE SEQUENCE [LARGE SCALE GENOMIC DNA]</scope>
    <source>
        <strain evidence="3 4">T8</strain>
    </source>
</reference>
<evidence type="ECO:0000259" key="2">
    <source>
        <dbReference type="Pfam" id="PF09925"/>
    </source>
</evidence>
<evidence type="ECO:0000313" key="4">
    <source>
        <dbReference type="Proteomes" id="UP000245998"/>
    </source>
</evidence>
<feature type="transmembrane region" description="Helical" evidence="1">
    <location>
        <begin position="117"/>
        <end position="134"/>
    </location>
</feature>
<feature type="transmembrane region" description="Helical" evidence="1">
    <location>
        <begin position="547"/>
        <end position="564"/>
    </location>
</feature>
<feature type="transmembrane region" description="Helical" evidence="1">
    <location>
        <begin position="146"/>
        <end position="164"/>
    </location>
</feature>
<evidence type="ECO:0000313" key="3">
    <source>
        <dbReference type="EMBL" id="PWA11786.1"/>
    </source>
</evidence>
<dbReference type="Pfam" id="PF09925">
    <property type="entry name" value="DUF2157"/>
    <property type="match status" value="1"/>
</dbReference>
<feature type="transmembrane region" description="Helical" evidence="1">
    <location>
        <begin position="253"/>
        <end position="276"/>
    </location>
</feature>
<feature type="transmembrane region" description="Helical" evidence="1">
    <location>
        <begin position="35"/>
        <end position="56"/>
    </location>
</feature>
<feature type="transmembrane region" description="Helical" evidence="1">
    <location>
        <begin position="318"/>
        <end position="335"/>
    </location>
</feature>
<feature type="transmembrane region" description="Helical" evidence="1">
    <location>
        <begin position="364"/>
        <end position="381"/>
    </location>
</feature>
<dbReference type="InterPro" id="IPR018677">
    <property type="entry name" value="DUF2157"/>
</dbReference>
<gene>
    <name evidence="3" type="ORF">DCC39_09090</name>
</gene>
<dbReference type="RefSeq" id="WP_116554579.1">
    <property type="nucleotide sequence ID" value="NZ_QCZG01000016.1"/>
</dbReference>
<feature type="transmembrane region" description="Helical" evidence="1">
    <location>
        <begin position="456"/>
        <end position="475"/>
    </location>
</feature>
<feature type="transmembrane region" description="Helical" evidence="1">
    <location>
        <begin position="432"/>
        <end position="450"/>
    </location>
</feature>
<dbReference type="Pfam" id="PF14345">
    <property type="entry name" value="GDYXXLXY"/>
    <property type="match status" value="1"/>
</dbReference>
<dbReference type="AlphaFoldDB" id="A0A2U1K2P4"/>
<feature type="transmembrane region" description="Helical" evidence="1">
    <location>
        <begin position="94"/>
        <end position="110"/>
    </location>
</feature>
<dbReference type="EMBL" id="QCZG01000016">
    <property type="protein sequence ID" value="PWA11786.1"/>
    <property type="molecule type" value="Genomic_DNA"/>
</dbReference>
<keyword evidence="1" id="KW-0472">Membrane</keyword>
<comment type="caution">
    <text evidence="3">The sequence shown here is derived from an EMBL/GenBank/DDBJ whole genome shotgun (WGS) entry which is preliminary data.</text>
</comment>
<accession>A0A2U1K2P4</accession>
<keyword evidence="1" id="KW-1133">Transmembrane helix</keyword>
<feature type="domain" description="DUF2157" evidence="2">
    <location>
        <begin position="11"/>
        <end position="114"/>
    </location>
</feature>
<feature type="transmembrane region" description="Helical" evidence="1">
    <location>
        <begin position="9"/>
        <end position="29"/>
    </location>
</feature>
<feature type="transmembrane region" description="Helical" evidence="1">
    <location>
        <begin position="225"/>
        <end position="247"/>
    </location>
</feature>
<feature type="transmembrane region" description="Helical" evidence="1">
    <location>
        <begin position="482"/>
        <end position="500"/>
    </location>
</feature>
<feature type="transmembrane region" description="Helical" evidence="1">
    <location>
        <begin position="68"/>
        <end position="88"/>
    </location>
</feature>
<name>A0A2U1K2P4_9BACI</name>
<keyword evidence="1" id="KW-0812">Transmembrane</keyword>
<organism evidence="3 4">
    <name type="scientific">Pueribacillus theae</name>
    <dbReference type="NCBI Taxonomy" id="2171751"/>
    <lineage>
        <taxon>Bacteria</taxon>
        <taxon>Bacillati</taxon>
        <taxon>Bacillota</taxon>
        <taxon>Bacilli</taxon>
        <taxon>Bacillales</taxon>
        <taxon>Bacillaceae</taxon>
        <taxon>Pueribacillus</taxon>
    </lineage>
</organism>
<proteinExistence type="predicted"/>
<dbReference type="Proteomes" id="UP000245998">
    <property type="component" value="Unassembled WGS sequence"/>
</dbReference>
<protein>
    <recommendedName>
        <fullName evidence="2">DUF2157 domain-containing protein</fullName>
    </recommendedName>
</protein>
<dbReference type="OrthoDB" id="4868247at2"/>
<feature type="transmembrane region" description="Helical" evidence="1">
    <location>
        <begin position="200"/>
        <end position="218"/>
    </location>
</feature>
<keyword evidence="4" id="KW-1185">Reference proteome</keyword>
<dbReference type="InterPro" id="IPR025833">
    <property type="entry name" value="GDYXXLXY"/>
</dbReference>
<evidence type="ECO:0000256" key="1">
    <source>
        <dbReference type="SAM" id="Phobius"/>
    </source>
</evidence>
<feature type="transmembrane region" description="Helical" evidence="1">
    <location>
        <begin position="506"/>
        <end position="527"/>
    </location>
</feature>
<feature type="transmembrane region" description="Helical" evidence="1">
    <location>
        <begin position="288"/>
        <end position="312"/>
    </location>
</feature>